<sequence>MIDVLINRAAVHEGMHNYPAALADYNKALEIEPNYWLTHNNLAFLYAGCLGDEFRNGSLALKHAQKALDLLPTKYWINYSAMAAAYAEKGEFDKAIEMQKKARDDAPSSHKLKTIYRLKMYRDEKPYRRDGVKKESVNSIGMKFQRIPEGKFQMGASFQTKKNNEKPVHQVILTKPFEMGIYEVTQQQYEKVIGTNPSEFKGPKNPVESVSWNDAVEFCLKLSEMPDEKGFSYRLPTEAEWEYACRAGTTTKFSFGDDDSQLGDYGWYFKNSHSRTHPAGEKKPNSFGLYDMHGNVFEWCQDWFDVYQSGEITNPIQTQGRMKYRVIRGGGITNIASYCFSSARHNLAPDLSNSRLGFRVVRSSN</sequence>
<dbReference type="PANTHER" id="PTHR23150">
    <property type="entry name" value="SULFATASE MODIFYING FACTOR 1, 2"/>
    <property type="match status" value="1"/>
</dbReference>
<dbReference type="InterPro" id="IPR051043">
    <property type="entry name" value="Sulfatase_Mod_Factor_Kinase"/>
</dbReference>
<evidence type="ECO:0000313" key="4">
    <source>
        <dbReference type="Proteomes" id="UP000263642"/>
    </source>
</evidence>
<proteinExistence type="predicted"/>
<protein>
    <recommendedName>
        <fullName evidence="2">Sulfatase-modifying factor enzyme-like domain-containing protein</fullName>
    </recommendedName>
</protein>
<dbReference type="InterPro" id="IPR016187">
    <property type="entry name" value="CTDL_fold"/>
</dbReference>
<dbReference type="GO" id="GO:0120147">
    <property type="term" value="F:formylglycine-generating oxidase activity"/>
    <property type="evidence" value="ECO:0007669"/>
    <property type="project" value="TreeGrafter"/>
</dbReference>
<accession>A0A3D3R0V5</accession>
<dbReference type="InterPro" id="IPR011990">
    <property type="entry name" value="TPR-like_helical_dom_sf"/>
</dbReference>
<dbReference type="SMART" id="SM00028">
    <property type="entry name" value="TPR"/>
    <property type="match status" value="2"/>
</dbReference>
<organism evidence="3 4">
    <name type="scientific">Gimesia maris</name>
    <dbReference type="NCBI Taxonomy" id="122"/>
    <lineage>
        <taxon>Bacteria</taxon>
        <taxon>Pseudomonadati</taxon>
        <taxon>Planctomycetota</taxon>
        <taxon>Planctomycetia</taxon>
        <taxon>Planctomycetales</taxon>
        <taxon>Planctomycetaceae</taxon>
        <taxon>Gimesia</taxon>
    </lineage>
</organism>
<name>A0A3D3R0V5_9PLAN</name>
<evidence type="ECO:0000313" key="3">
    <source>
        <dbReference type="EMBL" id="HCO22474.1"/>
    </source>
</evidence>
<evidence type="ECO:0000256" key="1">
    <source>
        <dbReference type="PROSITE-ProRule" id="PRU00339"/>
    </source>
</evidence>
<dbReference type="Proteomes" id="UP000263642">
    <property type="component" value="Unassembled WGS sequence"/>
</dbReference>
<feature type="repeat" description="TPR" evidence="1">
    <location>
        <begin position="2"/>
        <end position="35"/>
    </location>
</feature>
<evidence type="ECO:0000259" key="2">
    <source>
        <dbReference type="Pfam" id="PF03781"/>
    </source>
</evidence>
<dbReference type="PANTHER" id="PTHR23150:SF19">
    <property type="entry name" value="FORMYLGLYCINE-GENERATING ENZYME"/>
    <property type="match status" value="1"/>
</dbReference>
<dbReference type="AlphaFoldDB" id="A0A3D3R0V5"/>
<comment type="caution">
    <text evidence="3">The sequence shown here is derived from an EMBL/GenBank/DDBJ whole genome shotgun (WGS) entry which is preliminary data.</text>
</comment>
<dbReference type="SUPFAM" id="SSF48452">
    <property type="entry name" value="TPR-like"/>
    <property type="match status" value="1"/>
</dbReference>
<dbReference type="Gene3D" id="3.90.1580.10">
    <property type="entry name" value="paralog of FGE (formylglycine-generating enzyme)"/>
    <property type="match status" value="1"/>
</dbReference>
<keyword evidence="1" id="KW-0802">TPR repeat</keyword>
<dbReference type="EMBL" id="DQAY01000033">
    <property type="protein sequence ID" value="HCO22474.1"/>
    <property type="molecule type" value="Genomic_DNA"/>
</dbReference>
<dbReference type="Gene3D" id="1.25.40.10">
    <property type="entry name" value="Tetratricopeptide repeat domain"/>
    <property type="match status" value="2"/>
</dbReference>
<dbReference type="InterPro" id="IPR019734">
    <property type="entry name" value="TPR_rpt"/>
</dbReference>
<dbReference type="InterPro" id="IPR042095">
    <property type="entry name" value="SUMF_sf"/>
</dbReference>
<feature type="domain" description="Sulfatase-modifying factor enzyme-like" evidence="2">
    <location>
        <begin position="146"/>
        <end position="362"/>
    </location>
</feature>
<gene>
    <name evidence="3" type="ORF">DIT97_05200</name>
</gene>
<dbReference type="Pfam" id="PF03781">
    <property type="entry name" value="FGE-sulfatase"/>
    <property type="match status" value="1"/>
</dbReference>
<reference evidence="3 4" key="1">
    <citation type="journal article" date="2018" name="Nat. Biotechnol.">
        <title>A standardized bacterial taxonomy based on genome phylogeny substantially revises the tree of life.</title>
        <authorList>
            <person name="Parks D.H."/>
            <person name="Chuvochina M."/>
            <person name="Waite D.W."/>
            <person name="Rinke C."/>
            <person name="Skarshewski A."/>
            <person name="Chaumeil P.A."/>
            <person name="Hugenholtz P."/>
        </authorList>
    </citation>
    <scope>NUCLEOTIDE SEQUENCE [LARGE SCALE GENOMIC DNA]</scope>
    <source>
        <strain evidence="3">UBA9375</strain>
    </source>
</reference>
<dbReference type="Pfam" id="PF00515">
    <property type="entry name" value="TPR_1"/>
    <property type="match status" value="1"/>
</dbReference>
<dbReference type="InterPro" id="IPR005532">
    <property type="entry name" value="SUMF_dom"/>
</dbReference>
<dbReference type="PROSITE" id="PS50005">
    <property type="entry name" value="TPR"/>
    <property type="match status" value="1"/>
</dbReference>
<dbReference type="SUPFAM" id="SSF56436">
    <property type="entry name" value="C-type lectin-like"/>
    <property type="match status" value="1"/>
</dbReference>